<feature type="region of interest" description="Disordered" evidence="1">
    <location>
        <begin position="105"/>
        <end position="124"/>
    </location>
</feature>
<organism evidence="2 3">
    <name type="scientific">Paxillus involutus ATCC 200175</name>
    <dbReference type="NCBI Taxonomy" id="664439"/>
    <lineage>
        <taxon>Eukaryota</taxon>
        <taxon>Fungi</taxon>
        <taxon>Dikarya</taxon>
        <taxon>Basidiomycota</taxon>
        <taxon>Agaricomycotina</taxon>
        <taxon>Agaricomycetes</taxon>
        <taxon>Agaricomycetidae</taxon>
        <taxon>Boletales</taxon>
        <taxon>Paxilineae</taxon>
        <taxon>Paxillaceae</taxon>
        <taxon>Paxillus</taxon>
    </lineage>
</organism>
<sequence length="124" mass="13746">MSSHIVSNSHIPSHIVDEDAQQEVNWAVNKLERFDIGTGIIRVPVPDYRSVAQGLVHVNQRNDSHAGGLSPSAYTPAKQHVTHRHIQDGVDTDRFKGKDFQTRVGCESSAFEQPRKHSAADEVP</sequence>
<protein>
    <submittedName>
        <fullName evidence="2">Uncharacterized protein</fullName>
    </submittedName>
</protein>
<reference evidence="3" key="2">
    <citation type="submission" date="2015-01" db="EMBL/GenBank/DDBJ databases">
        <title>Evolutionary Origins and Diversification of the Mycorrhizal Mutualists.</title>
        <authorList>
            <consortium name="DOE Joint Genome Institute"/>
            <consortium name="Mycorrhizal Genomics Consortium"/>
            <person name="Kohler A."/>
            <person name="Kuo A."/>
            <person name="Nagy L.G."/>
            <person name="Floudas D."/>
            <person name="Copeland A."/>
            <person name="Barry K.W."/>
            <person name="Cichocki N."/>
            <person name="Veneault-Fourrey C."/>
            <person name="LaButti K."/>
            <person name="Lindquist E.A."/>
            <person name="Lipzen A."/>
            <person name="Lundell T."/>
            <person name="Morin E."/>
            <person name="Murat C."/>
            <person name="Riley R."/>
            <person name="Ohm R."/>
            <person name="Sun H."/>
            <person name="Tunlid A."/>
            <person name="Henrissat B."/>
            <person name="Grigoriev I.V."/>
            <person name="Hibbett D.S."/>
            <person name="Martin F."/>
        </authorList>
    </citation>
    <scope>NUCLEOTIDE SEQUENCE [LARGE SCALE GENOMIC DNA]</scope>
    <source>
        <strain evidence="3">ATCC 200175</strain>
    </source>
</reference>
<accession>A0A0C9TYE6</accession>
<evidence type="ECO:0000313" key="2">
    <source>
        <dbReference type="EMBL" id="KIJ12306.1"/>
    </source>
</evidence>
<dbReference type="AlphaFoldDB" id="A0A0C9TYE6"/>
<dbReference type="Proteomes" id="UP000053647">
    <property type="component" value="Unassembled WGS sequence"/>
</dbReference>
<proteinExistence type="predicted"/>
<evidence type="ECO:0000256" key="1">
    <source>
        <dbReference type="SAM" id="MobiDB-lite"/>
    </source>
</evidence>
<dbReference type="EMBL" id="KN819366">
    <property type="protein sequence ID" value="KIJ12306.1"/>
    <property type="molecule type" value="Genomic_DNA"/>
</dbReference>
<dbReference type="HOGENOM" id="CLU_2004625_0_0_1"/>
<feature type="compositionally biased region" description="Basic and acidic residues" evidence="1">
    <location>
        <begin position="113"/>
        <end position="124"/>
    </location>
</feature>
<evidence type="ECO:0000313" key="3">
    <source>
        <dbReference type="Proteomes" id="UP000053647"/>
    </source>
</evidence>
<name>A0A0C9TYE6_PAXIN</name>
<reference evidence="2 3" key="1">
    <citation type="submission" date="2014-06" db="EMBL/GenBank/DDBJ databases">
        <authorList>
            <consortium name="DOE Joint Genome Institute"/>
            <person name="Kuo A."/>
            <person name="Kohler A."/>
            <person name="Nagy L.G."/>
            <person name="Floudas D."/>
            <person name="Copeland A."/>
            <person name="Barry K.W."/>
            <person name="Cichocki N."/>
            <person name="Veneault-Fourrey C."/>
            <person name="LaButti K."/>
            <person name="Lindquist E.A."/>
            <person name="Lipzen A."/>
            <person name="Lundell T."/>
            <person name="Morin E."/>
            <person name="Murat C."/>
            <person name="Sun H."/>
            <person name="Tunlid A."/>
            <person name="Henrissat B."/>
            <person name="Grigoriev I.V."/>
            <person name="Hibbett D.S."/>
            <person name="Martin F."/>
            <person name="Nordberg H.P."/>
            <person name="Cantor M.N."/>
            <person name="Hua S.X."/>
        </authorList>
    </citation>
    <scope>NUCLEOTIDE SEQUENCE [LARGE SCALE GENOMIC DNA]</scope>
    <source>
        <strain evidence="2 3">ATCC 200175</strain>
    </source>
</reference>
<keyword evidence="3" id="KW-1185">Reference proteome</keyword>
<feature type="region of interest" description="Disordered" evidence="1">
    <location>
        <begin position="62"/>
        <end position="84"/>
    </location>
</feature>
<gene>
    <name evidence="2" type="ORF">PAXINDRAFT_14921</name>
</gene>